<dbReference type="EMBL" id="KI392980">
    <property type="protein sequence ID" value="ERN09501.1"/>
    <property type="molecule type" value="Genomic_DNA"/>
</dbReference>
<gene>
    <name evidence="1" type="ORF">AMTR_s00029p00120020</name>
</gene>
<reference evidence="2" key="1">
    <citation type="journal article" date="2013" name="Science">
        <title>The Amborella genome and the evolution of flowering plants.</title>
        <authorList>
            <consortium name="Amborella Genome Project"/>
        </authorList>
    </citation>
    <scope>NUCLEOTIDE SEQUENCE [LARGE SCALE GENOMIC DNA]</scope>
</reference>
<keyword evidence="2" id="KW-1185">Reference proteome</keyword>
<protein>
    <submittedName>
        <fullName evidence="1">Uncharacterized protein</fullName>
    </submittedName>
</protein>
<organism evidence="1 2">
    <name type="scientific">Amborella trichopoda</name>
    <dbReference type="NCBI Taxonomy" id="13333"/>
    <lineage>
        <taxon>Eukaryota</taxon>
        <taxon>Viridiplantae</taxon>
        <taxon>Streptophyta</taxon>
        <taxon>Embryophyta</taxon>
        <taxon>Tracheophyta</taxon>
        <taxon>Spermatophyta</taxon>
        <taxon>Magnoliopsida</taxon>
        <taxon>Amborellales</taxon>
        <taxon>Amborellaceae</taxon>
        <taxon>Amborella</taxon>
    </lineage>
</organism>
<dbReference type="Gramene" id="ERN09501">
    <property type="protein sequence ID" value="ERN09501"/>
    <property type="gene ID" value="AMTR_s00029p00120020"/>
</dbReference>
<evidence type="ECO:0000313" key="2">
    <source>
        <dbReference type="Proteomes" id="UP000017836"/>
    </source>
</evidence>
<dbReference type="HOGENOM" id="CLU_2907074_0_0_1"/>
<dbReference type="Proteomes" id="UP000017836">
    <property type="component" value="Unassembled WGS sequence"/>
</dbReference>
<proteinExistence type="predicted"/>
<evidence type="ECO:0000313" key="1">
    <source>
        <dbReference type="EMBL" id="ERN09501.1"/>
    </source>
</evidence>
<dbReference type="AlphaFoldDB" id="W1PP49"/>
<sequence length="62" mass="6465">MDRPKVSSSMFNALCWKCSMSCGKAGSCFALDLGAQTGPKGLVKSSRGELGLALGRGLCPRQ</sequence>
<name>W1PP49_AMBTC</name>
<accession>W1PP49</accession>